<accession>A0ABT9WSS1</accession>
<dbReference type="Gene3D" id="1.10.443.10">
    <property type="entry name" value="Intergrase catalytic core"/>
    <property type="match status" value="1"/>
</dbReference>
<dbReference type="RefSeq" id="WP_307228701.1">
    <property type="nucleotide sequence ID" value="NZ_JAUSTT010000009.1"/>
</dbReference>
<dbReference type="InterPro" id="IPR011010">
    <property type="entry name" value="DNA_brk_join_enz"/>
</dbReference>
<evidence type="ECO:0000313" key="3">
    <source>
        <dbReference type="EMBL" id="MDQ0175952.1"/>
    </source>
</evidence>
<evidence type="ECO:0000313" key="4">
    <source>
        <dbReference type="Proteomes" id="UP001223586"/>
    </source>
</evidence>
<organism evidence="3 4">
    <name type="scientific">Bacillus chungangensis</name>
    <dbReference type="NCBI Taxonomy" id="587633"/>
    <lineage>
        <taxon>Bacteria</taxon>
        <taxon>Bacillati</taxon>
        <taxon>Bacillota</taxon>
        <taxon>Bacilli</taxon>
        <taxon>Bacillales</taxon>
        <taxon>Bacillaceae</taxon>
        <taxon>Bacillus</taxon>
    </lineage>
</organism>
<dbReference type="SUPFAM" id="SSF56349">
    <property type="entry name" value="DNA breaking-rejoining enzymes"/>
    <property type="match status" value="1"/>
</dbReference>
<proteinExistence type="predicted"/>
<evidence type="ECO:0000256" key="1">
    <source>
        <dbReference type="ARBA" id="ARBA00023172"/>
    </source>
</evidence>
<name>A0ABT9WSS1_9BACI</name>
<evidence type="ECO:0000259" key="2">
    <source>
        <dbReference type="Pfam" id="PF00589"/>
    </source>
</evidence>
<keyword evidence="4" id="KW-1185">Reference proteome</keyword>
<gene>
    <name evidence="3" type="ORF">J2S08_001788</name>
</gene>
<feature type="domain" description="Tyr recombinase" evidence="2">
    <location>
        <begin position="25"/>
        <end position="56"/>
    </location>
</feature>
<protein>
    <submittedName>
        <fullName evidence="3">Integrase</fullName>
    </submittedName>
</protein>
<comment type="caution">
    <text evidence="3">The sequence shown here is derived from an EMBL/GenBank/DDBJ whole genome shotgun (WGS) entry which is preliminary data.</text>
</comment>
<keyword evidence="1" id="KW-0233">DNA recombination</keyword>
<dbReference type="InterPro" id="IPR013762">
    <property type="entry name" value="Integrase-like_cat_sf"/>
</dbReference>
<reference evidence="3 4" key="1">
    <citation type="submission" date="2023-07" db="EMBL/GenBank/DDBJ databases">
        <title>Genomic Encyclopedia of Type Strains, Phase IV (KMG-IV): sequencing the most valuable type-strain genomes for metagenomic binning, comparative biology and taxonomic classification.</title>
        <authorList>
            <person name="Goeker M."/>
        </authorList>
    </citation>
    <scope>NUCLEOTIDE SEQUENCE [LARGE SCALE GENOMIC DNA]</scope>
    <source>
        <strain evidence="3 4">DSM 23837</strain>
    </source>
</reference>
<dbReference type="InterPro" id="IPR002104">
    <property type="entry name" value="Integrase_catalytic"/>
</dbReference>
<dbReference type="Proteomes" id="UP001223586">
    <property type="component" value="Unassembled WGS sequence"/>
</dbReference>
<sequence>MFEKVRKTKDFYISARCINTIVSTCLEAGMSLKEVQDRLGHSSIKTTGDVYTHVTDVMKEKTVDLFEKYISQ</sequence>
<dbReference type="Pfam" id="PF00589">
    <property type="entry name" value="Phage_integrase"/>
    <property type="match status" value="1"/>
</dbReference>
<dbReference type="EMBL" id="JAUSTT010000009">
    <property type="protein sequence ID" value="MDQ0175952.1"/>
    <property type="molecule type" value="Genomic_DNA"/>
</dbReference>